<dbReference type="Proteomes" id="UP000285864">
    <property type="component" value="Unassembled WGS sequence"/>
</dbReference>
<dbReference type="PANTHER" id="PTHR43547">
    <property type="entry name" value="TWO-COMPONENT HISTIDINE KINASE"/>
    <property type="match status" value="1"/>
</dbReference>
<dbReference type="RefSeq" id="WP_118483965.1">
    <property type="nucleotide sequence ID" value="NZ_CAUELD010000097.1"/>
</dbReference>
<dbReference type="InterPro" id="IPR018062">
    <property type="entry name" value="HTH_AraC-typ_CS"/>
</dbReference>
<dbReference type="SMART" id="SM00448">
    <property type="entry name" value="REC"/>
    <property type="match status" value="1"/>
</dbReference>
<dbReference type="Gene3D" id="2.130.10.10">
    <property type="entry name" value="YVTN repeat-like/Quinoprotein amine dehydrogenase"/>
    <property type="match status" value="2"/>
</dbReference>
<dbReference type="PANTHER" id="PTHR43547:SF2">
    <property type="entry name" value="HYBRID SIGNAL TRANSDUCTION HISTIDINE KINASE C"/>
    <property type="match status" value="1"/>
</dbReference>
<dbReference type="Gene3D" id="3.40.50.2300">
    <property type="match status" value="1"/>
</dbReference>
<organism evidence="12 13">
    <name type="scientific">Phocaeicola coprocola</name>
    <dbReference type="NCBI Taxonomy" id="310298"/>
    <lineage>
        <taxon>Bacteria</taxon>
        <taxon>Pseudomonadati</taxon>
        <taxon>Bacteroidota</taxon>
        <taxon>Bacteroidia</taxon>
        <taxon>Bacteroidales</taxon>
        <taxon>Bacteroidaceae</taxon>
        <taxon>Phocaeicola</taxon>
    </lineage>
</organism>
<dbReference type="InterPro" id="IPR011110">
    <property type="entry name" value="Reg_prop"/>
</dbReference>
<dbReference type="SMART" id="SM00388">
    <property type="entry name" value="HisKA"/>
    <property type="match status" value="1"/>
</dbReference>
<dbReference type="PROSITE" id="PS01124">
    <property type="entry name" value="HTH_ARAC_FAMILY_2"/>
    <property type="match status" value="1"/>
</dbReference>
<dbReference type="Gene3D" id="3.30.565.10">
    <property type="entry name" value="Histidine kinase-like ATPase, C-terminal domain"/>
    <property type="match status" value="1"/>
</dbReference>
<dbReference type="PROSITE" id="PS50110">
    <property type="entry name" value="RESPONSE_REGULATORY"/>
    <property type="match status" value="1"/>
</dbReference>
<dbReference type="InterPro" id="IPR004358">
    <property type="entry name" value="Sig_transdc_His_kin-like_C"/>
</dbReference>
<dbReference type="GO" id="GO:0043565">
    <property type="term" value="F:sequence-specific DNA binding"/>
    <property type="evidence" value="ECO:0007669"/>
    <property type="project" value="InterPro"/>
</dbReference>
<keyword evidence="6" id="KW-0804">Transcription</keyword>
<dbReference type="SUPFAM" id="SSF47384">
    <property type="entry name" value="Homodimeric domain of signal transducing histidine kinase"/>
    <property type="match status" value="1"/>
</dbReference>
<keyword evidence="12" id="KW-0808">Transferase</keyword>
<dbReference type="GO" id="GO:0000155">
    <property type="term" value="F:phosphorelay sensor kinase activity"/>
    <property type="evidence" value="ECO:0007669"/>
    <property type="project" value="InterPro"/>
</dbReference>
<evidence type="ECO:0000256" key="3">
    <source>
        <dbReference type="ARBA" id="ARBA00022553"/>
    </source>
</evidence>
<dbReference type="InterPro" id="IPR036890">
    <property type="entry name" value="HATPase_C_sf"/>
</dbReference>
<feature type="domain" description="Response regulatory" evidence="11">
    <location>
        <begin position="1099"/>
        <end position="1214"/>
    </location>
</feature>
<dbReference type="Pfam" id="PF00512">
    <property type="entry name" value="HisKA"/>
    <property type="match status" value="1"/>
</dbReference>
<keyword evidence="5" id="KW-0238">DNA-binding</keyword>
<dbReference type="SUPFAM" id="SSF46689">
    <property type="entry name" value="Homeodomain-like"/>
    <property type="match status" value="1"/>
</dbReference>
<keyword evidence="12" id="KW-0418">Kinase</keyword>
<evidence type="ECO:0000256" key="8">
    <source>
        <dbReference type="SAM" id="Phobius"/>
    </source>
</evidence>
<evidence type="ECO:0000313" key="13">
    <source>
        <dbReference type="Proteomes" id="UP000285864"/>
    </source>
</evidence>
<dbReference type="InterPro" id="IPR015943">
    <property type="entry name" value="WD40/YVTN_repeat-like_dom_sf"/>
</dbReference>
<sequence>MKKLVQTYIYIILLGVCASCTSHNNRLVRLSATNLFPTLSSEDVTAFVMDENGYMWIGTSNGLNLFDGKNYRQYMYMPGDSSSLMDNYINFLFKDQRKRIWIGTNSGVCQYAGADRFKTVAIPQEYRKINQILENSEKEIFFVTETGVLSYNEQKNKCEGIFTYSSSSRTRSIFFIDNENRFWQVTTDSIYCYTDSLNKIFSCSNPAAKNVVNAVMDNNCIWSAGGNGLLKLDLATLKTTVIQDSAYFNQADIVPRNIIAYNHKIWLIAKKNIYSYNESTNEFLNEKKMTTVIFKHFSSLISAWYADSQNNLWFGFPNGGYTNLKRLSNDAALHHQPLTEKLNNTSIRALSAEGNMIWGLQDNNNVFSYDISTKKFLQFKGDEDIEGIFTRRFQHKINDIYCVKNHIWLASNSRLMCYSYKNEALYLKKVFRFGITNTFLGSTCTDNEGNIYAITNDNRMLKFSPDGSQTESVALNFPFYERESAILYLEPEMILVCTNNLQLATCTFPDGNIKPIRTRIPNDIKGITPICMLEDKQSNIWIGTNKGLYVMRMDSQTLTHIDAVPDTYISSIVENGSQGLWIGTHRGIAEYTQQDNRVTFYPTTINSQDKYRVIFNKNSAAIMQDSIYIFGHTKGCTVFTASAMEKSALPTVHLEKILINKGNQSKGIDFLNTPAESVRLNYKDNDITISFGAVCYSVAPQYSCYYKMEGFDSEWIESNENNQAIYSNLPAGSYTFKVKLALPGKENIFSEQQIRISVDKAPWLSTPAIFLYIIIIIGAIMYINRLYLHIKSDRLVMQMLQRDKEREHLTNEMNMNFFANISHEFRNPLTMISGPIIMLQNDKKLSTESHQLLHIVLRSINQMLKLIDQMLDFNKLESDALKMQVSKHDIANEIGDLVKIFSASTVQKNIKVEYAGMQTSLFVWLDKDKLSKILSNLFTNAFKHTPQNGCIKIGLDCIDYKQAISIIENLPEYQKYIHIYVQDSGKGIPEEQLNDIFKRYYQADNKSGLKYANWGTGIGLYYVKRLVELHHGNVKAQNVENDTQCTGAIFHVLLPADEKAYEKDARISVEKNNFDDIYSETQSYIPMNATVVTDPSKPHMLIVDDDIQASVYLRMLFEKEYNVTNKYDAESAIAALDNLEPDIILSDVVMNDMSGYEFCKKLKASQLYCHIPVILITAKSQIGEQVEGLNIGASGYVTKPFNPEYLKALVKSLLQNRDNIRSLLLSSSKHSQTVTSALSAQDMTFMNNLYQLMDTMMSQDNLNFNLIAEKLCMSRSKFNYKLKGLTGETPIHFFLKYKLNKAAELLKSGKYNVSEVADITGFGTVSHFSVSFKKYFGVTPSEYK</sequence>
<dbReference type="InterPro" id="IPR009057">
    <property type="entry name" value="Homeodomain-like_sf"/>
</dbReference>
<dbReference type="Gene3D" id="1.10.287.130">
    <property type="match status" value="1"/>
</dbReference>
<evidence type="ECO:0000259" key="10">
    <source>
        <dbReference type="PROSITE" id="PS50109"/>
    </source>
</evidence>
<protein>
    <recommendedName>
        <fullName evidence="2">histidine kinase</fullName>
        <ecNumber evidence="2">2.7.13.3</ecNumber>
    </recommendedName>
</protein>
<dbReference type="InterPro" id="IPR005467">
    <property type="entry name" value="His_kinase_dom"/>
</dbReference>
<proteinExistence type="predicted"/>
<dbReference type="SUPFAM" id="SSF52172">
    <property type="entry name" value="CheY-like"/>
    <property type="match status" value="1"/>
</dbReference>
<dbReference type="InterPro" id="IPR018060">
    <property type="entry name" value="HTH_AraC"/>
</dbReference>
<dbReference type="CDD" id="cd00082">
    <property type="entry name" value="HisKA"/>
    <property type="match status" value="1"/>
</dbReference>
<dbReference type="InterPro" id="IPR001789">
    <property type="entry name" value="Sig_transdc_resp-reg_receiver"/>
</dbReference>
<dbReference type="Gene3D" id="2.60.40.10">
    <property type="entry name" value="Immunoglobulins"/>
    <property type="match status" value="1"/>
</dbReference>
<dbReference type="Pfam" id="PF07495">
    <property type="entry name" value="Y_Y_Y"/>
    <property type="match status" value="1"/>
</dbReference>
<dbReference type="PRINTS" id="PR00344">
    <property type="entry name" value="BCTRLSENSOR"/>
</dbReference>
<evidence type="ECO:0000256" key="7">
    <source>
        <dbReference type="PROSITE-ProRule" id="PRU00169"/>
    </source>
</evidence>
<feature type="domain" description="HTH araC/xylS-type" evidence="9">
    <location>
        <begin position="1247"/>
        <end position="1344"/>
    </location>
</feature>
<dbReference type="SUPFAM" id="SSF63829">
    <property type="entry name" value="Calcium-dependent phosphotriesterase"/>
    <property type="match status" value="2"/>
</dbReference>
<dbReference type="GO" id="GO:0003700">
    <property type="term" value="F:DNA-binding transcription factor activity"/>
    <property type="evidence" value="ECO:0007669"/>
    <property type="project" value="InterPro"/>
</dbReference>
<accession>A0A412GSA0</accession>
<evidence type="ECO:0000259" key="11">
    <source>
        <dbReference type="PROSITE" id="PS50110"/>
    </source>
</evidence>
<keyword evidence="13" id="KW-1185">Reference proteome</keyword>
<evidence type="ECO:0000313" key="12">
    <source>
        <dbReference type="EMBL" id="RGR97619.1"/>
    </source>
</evidence>
<dbReference type="InterPro" id="IPR013783">
    <property type="entry name" value="Ig-like_fold"/>
</dbReference>
<keyword evidence="8" id="KW-0812">Transmembrane</keyword>
<dbReference type="Pfam" id="PF02518">
    <property type="entry name" value="HATPase_c"/>
    <property type="match status" value="1"/>
</dbReference>
<keyword evidence="4" id="KW-0805">Transcription regulation</keyword>
<feature type="modified residue" description="4-aspartylphosphate" evidence="7">
    <location>
        <position position="1147"/>
    </location>
</feature>
<comment type="catalytic activity">
    <reaction evidence="1">
        <text>ATP + protein L-histidine = ADP + protein N-phospho-L-histidine.</text>
        <dbReference type="EC" id="2.7.13.3"/>
    </reaction>
</comment>
<dbReference type="EC" id="2.7.13.3" evidence="2"/>
<dbReference type="PROSITE" id="PS00041">
    <property type="entry name" value="HTH_ARAC_FAMILY_1"/>
    <property type="match status" value="1"/>
</dbReference>
<dbReference type="SUPFAM" id="SSF55874">
    <property type="entry name" value="ATPase domain of HSP90 chaperone/DNA topoisomerase II/histidine kinase"/>
    <property type="match status" value="1"/>
</dbReference>
<dbReference type="Pfam" id="PF00072">
    <property type="entry name" value="Response_reg"/>
    <property type="match status" value="1"/>
</dbReference>
<keyword evidence="8" id="KW-1133">Transmembrane helix</keyword>
<name>A0A412GSA0_9BACT</name>
<keyword evidence="3 7" id="KW-0597">Phosphoprotein</keyword>
<dbReference type="InterPro" id="IPR036097">
    <property type="entry name" value="HisK_dim/P_sf"/>
</dbReference>
<evidence type="ECO:0000256" key="1">
    <source>
        <dbReference type="ARBA" id="ARBA00000085"/>
    </source>
</evidence>
<dbReference type="InterPro" id="IPR011123">
    <property type="entry name" value="Y_Y_Y"/>
</dbReference>
<dbReference type="SMART" id="SM00387">
    <property type="entry name" value="HATPase_c"/>
    <property type="match status" value="1"/>
</dbReference>
<keyword evidence="8" id="KW-0472">Membrane</keyword>
<evidence type="ECO:0000256" key="4">
    <source>
        <dbReference type="ARBA" id="ARBA00023015"/>
    </source>
</evidence>
<dbReference type="InterPro" id="IPR011006">
    <property type="entry name" value="CheY-like_superfamily"/>
</dbReference>
<evidence type="ECO:0000256" key="6">
    <source>
        <dbReference type="ARBA" id="ARBA00023163"/>
    </source>
</evidence>
<dbReference type="Gene3D" id="1.10.10.60">
    <property type="entry name" value="Homeodomain-like"/>
    <property type="match status" value="1"/>
</dbReference>
<feature type="domain" description="Histidine kinase" evidence="10">
    <location>
        <begin position="820"/>
        <end position="1058"/>
    </location>
</feature>
<dbReference type="InterPro" id="IPR003661">
    <property type="entry name" value="HisK_dim/P_dom"/>
</dbReference>
<reference evidence="12 13" key="1">
    <citation type="submission" date="2018-08" db="EMBL/GenBank/DDBJ databases">
        <title>A genome reference for cultivated species of the human gut microbiota.</title>
        <authorList>
            <person name="Zou Y."/>
            <person name="Xue W."/>
            <person name="Luo G."/>
        </authorList>
    </citation>
    <scope>NUCLEOTIDE SEQUENCE [LARGE SCALE GENOMIC DNA]</scope>
    <source>
        <strain evidence="12 13">AF24-2</strain>
    </source>
</reference>
<comment type="caution">
    <text evidence="12">The sequence shown here is derived from an EMBL/GenBank/DDBJ whole genome shotgun (WGS) entry which is preliminary data.</text>
</comment>
<dbReference type="SMART" id="SM00342">
    <property type="entry name" value="HTH_ARAC"/>
    <property type="match status" value="1"/>
</dbReference>
<gene>
    <name evidence="12" type="ORF">DWY20_06410</name>
</gene>
<evidence type="ECO:0000256" key="5">
    <source>
        <dbReference type="ARBA" id="ARBA00023125"/>
    </source>
</evidence>
<dbReference type="SUPFAM" id="SSF69304">
    <property type="entry name" value="Tricorn protease N-terminal domain"/>
    <property type="match status" value="1"/>
</dbReference>
<evidence type="ECO:0000259" key="9">
    <source>
        <dbReference type="PROSITE" id="PS01124"/>
    </source>
</evidence>
<dbReference type="EMBL" id="QRUU01000020">
    <property type="protein sequence ID" value="RGR97619.1"/>
    <property type="molecule type" value="Genomic_DNA"/>
</dbReference>
<dbReference type="InterPro" id="IPR003594">
    <property type="entry name" value="HATPase_dom"/>
</dbReference>
<evidence type="ECO:0000256" key="2">
    <source>
        <dbReference type="ARBA" id="ARBA00012438"/>
    </source>
</evidence>
<dbReference type="Pfam" id="PF12833">
    <property type="entry name" value="HTH_18"/>
    <property type="match status" value="1"/>
</dbReference>
<dbReference type="PROSITE" id="PS50109">
    <property type="entry name" value="HIS_KIN"/>
    <property type="match status" value="1"/>
</dbReference>
<feature type="transmembrane region" description="Helical" evidence="8">
    <location>
        <begin position="769"/>
        <end position="788"/>
    </location>
</feature>
<dbReference type="Pfam" id="PF07494">
    <property type="entry name" value="Reg_prop"/>
    <property type="match status" value="2"/>
</dbReference>